<comment type="caution">
    <text evidence="2">The sequence shown here is derived from an EMBL/GenBank/DDBJ whole genome shotgun (WGS) entry which is preliminary data.</text>
</comment>
<evidence type="ECO:0000259" key="1">
    <source>
        <dbReference type="Pfam" id="PF08308"/>
    </source>
</evidence>
<dbReference type="AlphaFoldDB" id="A0A1F7RX09"/>
<dbReference type="InterPro" id="IPR028994">
    <property type="entry name" value="Integrin_alpha_N"/>
</dbReference>
<dbReference type="Proteomes" id="UP000179266">
    <property type="component" value="Unassembled WGS sequence"/>
</dbReference>
<dbReference type="EMBL" id="MGDD01000147">
    <property type="protein sequence ID" value="OGL46082.1"/>
    <property type="molecule type" value="Genomic_DNA"/>
</dbReference>
<protein>
    <recommendedName>
        <fullName evidence="1">PEGA domain-containing protein</fullName>
    </recommendedName>
</protein>
<dbReference type="SUPFAM" id="SSF69318">
    <property type="entry name" value="Integrin alpha N-terminal domain"/>
    <property type="match status" value="1"/>
</dbReference>
<dbReference type="Pfam" id="PF08308">
    <property type="entry name" value="PEGA"/>
    <property type="match status" value="1"/>
</dbReference>
<accession>A0A1F7RX09</accession>
<proteinExistence type="predicted"/>
<sequence>MLKLSFLNIIREFFLIGIFLLFFSCPGLTNEEQISYDTDADGFTDLHEFYENGHLIKLEIDLDKDGIMDIFQYYRNDHLMRVESCYQLDSSKGSGTINWWKYFENDLPVLEKRDQNDDGKVDWLLHYKNGKKFKIEADTNFDGKMDRWEYLRDDAVIRLELDEDGDGKPEIIKKLKSNLPTGPILLKTDPSGAFIWINNKLTGQTPMVIKLPSGSHTINFRMEGYKEMAYVIKLQENQSYTFDYKLRADSKKMKSQKPDDDEQTGIDTNADGMEDVFEYRVNGILTGVEKDADFNKKIDRWEYFFDNKLIGVVIDNNFDGIGDEWWFFKNDQKVRVEKDENFDGIIETIID</sequence>
<name>A0A1F7RX09_9BACT</name>
<reference evidence="2 3" key="1">
    <citation type="journal article" date="2016" name="Nat. Commun.">
        <title>Thousands of microbial genomes shed light on interconnected biogeochemical processes in an aquifer system.</title>
        <authorList>
            <person name="Anantharaman K."/>
            <person name="Brown C.T."/>
            <person name="Hug L.A."/>
            <person name="Sharon I."/>
            <person name="Castelle C.J."/>
            <person name="Probst A.J."/>
            <person name="Thomas B.C."/>
            <person name="Singh A."/>
            <person name="Wilkins M.J."/>
            <person name="Karaoz U."/>
            <person name="Brodie E.L."/>
            <person name="Williams K.H."/>
            <person name="Hubbard S.S."/>
            <person name="Banfield J.F."/>
        </authorList>
    </citation>
    <scope>NUCLEOTIDE SEQUENCE [LARGE SCALE GENOMIC DNA]</scope>
</reference>
<organism evidence="2 3">
    <name type="scientific">Candidatus Schekmanbacteria bacterium RBG_13_48_7</name>
    <dbReference type="NCBI Taxonomy" id="1817878"/>
    <lineage>
        <taxon>Bacteria</taxon>
        <taxon>Candidatus Schekmaniibacteriota</taxon>
    </lineage>
</organism>
<evidence type="ECO:0000313" key="2">
    <source>
        <dbReference type="EMBL" id="OGL46082.1"/>
    </source>
</evidence>
<dbReference type="InterPro" id="IPR013229">
    <property type="entry name" value="PEGA"/>
</dbReference>
<feature type="domain" description="PEGA" evidence="1">
    <location>
        <begin position="184"/>
        <end position="247"/>
    </location>
</feature>
<dbReference type="PROSITE" id="PS51257">
    <property type="entry name" value="PROKAR_LIPOPROTEIN"/>
    <property type="match status" value="1"/>
</dbReference>
<evidence type="ECO:0000313" key="3">
    <source>
        <dbReference type="Proteomes" id="UP000179266"/>
    </source>
</evidence>
<gene>
    <name evidence="2" type="ORF">A2161_17380</name>
</gene>